<feature type="compositionally biased region" description="Basic residues" evidence="1">
    <location>
        <begin position="159"/>
        <end position="198"/>
    </location>
</feature>
<reference evidence="3 4" key="1">
    <citation type="journal article" date="2015" name="Genome Announc.">
        <title>Expanding the biotechnology potential of lactobacilli through comparative genomics of 213 strains and associated genera.</title>
        <authorList>
            <person name="Sun Z."/>
            <person name="Harris H.M."/>
            <person name="McCann A."/>
            <person name="Guo C."/>
            <person name="Argimon S."/>
            <person name="Zhang W."/>
            <person name="Yang X."/>
            <person name="Jeffery I.B."/>
            <person name="Cooney J.C."/>
            <person name="Kagawa T.F."/>
            <person name="Liu W."/>
            <person name="Song Y."/>
            <person name="Salvetti E."/>
            <person name="Wrobel A."/>
            <person name="Rasinkangas P."/>
            <person name="Parkhill J."/>
            <person name="Rea M.C."/>
            <person name="O'Sullivan O."/>
            <person name="Ritari J."/>
            <person name="Douillard F.P."/>
            <person name="Paul Ross R."/>
            <person name="Yang R."/>
            <person name="Briner A.E."/>
            <person name="Felis G.E."/>
            <person name="de Vos W.M."/>
            <person name="Barrangou R."/>
            <person name="Klaenhammer T.R."/>
            <person name="Caufield P.W."/>
            <person name="Cui Y."/>
            <person name="Zhang H."/>
            <person name="O'Toole P.W."/>
        </authorList>
    </citation>
    <scope>NUCLEOTIDE SEQUENCE [LARGE SCALE GENOMIC DNA]</scope>
    <source>
        <strain evidence="3 4">DSM 5661</strain>
    </source>
</reference>
<name>A0A0R1Y7D1_9LACO</name>
<dbReference type="AlphaFoldDB" id="A0A0R1Y7D1"/>
<keyword evidence="4" id="KW-1185">Reference proteome</keyword>
<keyword evidence="2" id="KW-0732">Signal</keyword>
<feature type="chain" id="PRO_5039207933" evidence="2">
    <location>
        <begin position="23"/>
        <end position="198"/>
    </location>
</feature>
<sequence length="198" mass="21570">MKKMKLASIAVAALFAVSPAISLTQNVAVSAATTSHTDAKDVFRHFLSGVNFYENNKKVSAVSSLNNTTLTHGTETIDNSSTDNLIDGQYRIQSSIMITGFTPSTHDRSFDIVNESGNIIGSAIIPANSSLAQGSMDFTFNIKNGKIGKTNLGSIGTKSSKKKVTKKHTKKRHKKTTKKRKASRKTSHKKSKKRAKRR</sequence>
<comment type="caution">
    <text evidence="3">The sequence shown here is derived from an EMBL/GenBank/DDBJ whole genome shotgun (WGS) entry which is preliminary data.</text>
</comment>
<dbReference type="RefSeq" id="WP_025081336.1">
    <property type="nucleotide sequence ID" value="NZ_AZGI01000065.1"/>
</dbReference>
<dbReference type="EMBL" id="AZGI01000065">
    <property type="protein sequence ID" value="KRM37717.1"/>
    <property type="molecule type" value="Genomic_DNA"/>
</dbReference>
<protein>
    <submittedName>
        <fullName evidence="3">Uncharacterized protein</fullName>
    </submittedName>
</protein>
<evidence type="ECO:0000313" key="4">
    <source>
        <dbReference type="Proteomes" id="UP000051223"/>
    </source>
</evidence>
<evidence type="ECO:0000313" key="3">
    <source>
        <dbReference type="EMBL" id="KRM37717.1"/>
    </source>
</evidence>
<feature type="signal peptide" evidence="2">
    <location>
        <begin position="1"/>
        <end position="22"/>
    </location>
</feature>
<organism evidence="3 4">
    <name type="scientific">Lactobacillus hamsteri DSM 5661 = JCM 6256</name>
    <dbReference type="NCBI Taxonomy" id="1423754"/>
    <lineage>
        <taxon>Bacteria</taxon>
        <taxon>Bacillati</taxon>
        <taxon>Bacillota</taxon>
        <taxon>Bacilli</taxon>
        <taxon>Lactobacillales</taxon>
        <taxon>Lactobacillaceae</taxon>
        <taxon>Lactobacillus</taxon>
    </lineage>
</organism>
<evidence type="ECO:0000256" key="1">
    <source>
        <dbReference type="SAM" id="MobiDB-lite"/>
    </source>
</evidence>
<dbReference type="PATRIC" id="fig|1423754.3.peg.1791"/>
<proteinExistence type="predicted"/>
<gene>
    <name evidence="3" type="ORF">FC39_GL001743</name>
</gene>
<accession>A0A0R1Y7D1</accession>
<dbReference type="Proteomes" id="UP000051223">
    <property type="component" value="Unassembled WGS sequence"/>
</dbReference>
<evidence type="ECO:0000256" key="2">
    <source>
        <dbReference type="SAM" id="SignalP"/>
    </source>
</evidence>
<feature type="region of interest" description="Disordered" evidence="1">
    <location>
        <begin position="149"/>
        <end position="198"/>
    </location>
</feature>